<reference evidence="4" key="1">
    <citation type="submission" date="2022-11" db="UniProtKB">
        <authorList>
            <consortium name="WormBaseParasite"/>
        </authorList>
    </citation>
    <scope>IDENTIFICATION</scope>
</reference>
<sequence>MFFHVFRFEICYESWSTPTSALHGSCSPSQCELNIYGKPDVVKVGDVNGGILTDRGLICDTLKIENGRSKINVINDIPTCVPKIENGIINLQVRESDPGCHVEVVNAKIKYPEIATTPPPTADKSDDPTSTSSFEWWKILLIVFVGIVVFGIFAFFGYLCYKKQRSTKSTASPTEEPKPVISVAQESTVTIQPPSKTKRPDLNFTKFEPSKSRKTQNKTAKKEPTTTEEYVPPPAPKVTVASPPDPTKPVPRLPQYSIPQRLVPRIN</sequence>
<dbReference type="AlphaFoldDB" id="A0A914Z8Q3"/>
<feature type="region of interest" description="Disordered" evidence="1">
    <location>
        <begin position="186"/>
        <end position="267"/>
    </location>
</feature>
<dbReference type="WBParaSite" id="PSU_v2.g8709.t1">
    <property type="protein sequence ID" value="PSU_v2.g8709.t1"/>
    <property type="gene ID" value="PSU_v2.g8709"/>
</dbReference>
<evidence type="ECO:0000313" key="4">
    <source>
        <dbReference type="WBParaSite" id="PSU_v2.g8709.t1"/>
    </source>
</evidence>
<feature type="compositionally biased region" description="Polar residues" evidence="1">
    <location>
        <begin position="186"/>
        <end position="195"/>
    </location>
</feature>
<proteinExistence type="predicted"/>
<feature type="compositionally biased region" description="Pro residues" evidence="1">
    <location>
        <begin position="243"/>
        <end position="252"/>
    </location>
</feature>
<evidence type="ECO:0000256" key="1">
    <source>
        <dbReference type="SAM" id="MobiDB-lite"/>
    </source>
</evidence>
<organism evidence="3 4">
    <name type="scientific">Panagrolaimus superbus</name>
    <dbReference type="NCBI Taxonomy" id="310955"/>
    <lineage>
        <taxon>Eukaryota</taxon>
        <taxon>Metazoa</taxon>
        <taxon>Ecdysozoa</taxon>
        <taxon>Nematoda</taxon>
        <taxon>Chromadorea</taxon>
        <taxon>Rhabditida</taxon>
        <taxon>Tylenchina</taxon>
        <taxon>Panagrolaimomorpha</taxon>
        <taxon>Panagrolaimoidea</taxon>
        <taxon>Panagrolaimidae</taxon>
        <taxon>Panagrolaimus</taxon>
    </lineage>
</organism>
<keyword evidence="2" id="KW-1133">Transmembrane helix</keyword>
<keyword evidence="3" id="KW-1185">Reference proteome</keyword>
<feature type="transmembrane region" description="Helical" evidence="2">
    <location>
        <begin position="136"/>
        <end position="161"/>
    </location>
</feature>
<keyword evidence="2" id="KW-0472">Membrane</keyword>
<protein>
    <submittedName>
        <fullName evidence="4">Uncharacterized protein</fullName>
    </submittedName>
</protein>
<evidence type="ECO:0000313" key="3">
    <source>
        <dbReference type="Proteomes" id="UP000887577"/>
    </source>
</evidence>
<evidence type="ECO:0000256" key="2">
    <source>
        <dbReference type="SAM" id="Phobius"/>
    </source>
</evidence>
<accession>A0A914Z8Q3</accession>
<name>A0A914Z8Q3_9BILA</name>
<keyword evidence="2" id="KW-0812">Transmembrane</keyword>
<dbReference type="Proteomes" id="UP000887577">
    <property type="component" value="Unplaced"/>
</dbReference>